<keyword evidence="2" id="KW-1185">Reference proteome</keyword>
<name>A0A4Y7R6X0_9FIRM</name>
<dbReference type="RefSeq" id="WP_190259020.1">
    <property type="nucleotide sequence ID" value="NZ_QFGA01000003.1"/>
</dbReference>
<proteinExistence type="predicted"/>
<gene>
    <name evidence="1" type="ORF">Psch_03447</name>
</gene>
<evidence type="ECO:0008006" key="3">
    <source>
        <dbReference type="Google" id="ProtNLM"/>
    </source>
</evidence>
<dbReference type="Proteomes" id="UP000298324">
    <property type="component" value="Unassembled WGS sequence"/>
</dbReference>
<accession>A0A4Y7R6X0</accession>
<dbReference type="InterPro" id="IPR028985">
    <property type="entry name" value="Bacillus_phage_prot-like"/>
</dbReference>
<dbReference type="EMBL" id="QFGA01000003">
    <property type="protein sequence ID" value="TEB04685.1"/>
    <property type="molecule type" value="Genomic_DNA"/>
</dbReference>
<organism evidence="1 2">
    <name type="scientific">Pelotomaculum schinkii</name>
    <dbReference type="NCBI Taxonomy" id="78350"/>
    <lineage>
        <taxon>Bacteria</taxon>
        <taxon>Bacillati</taxon>
        <taxon>Bacillota</taxon>
        <taxon>Clostridia</taxon>
        <taxon>Eubacteriales</taxon>
        <taxon>Desulfotomaculaceae</taxon>
        <taxon>Pelotomaculum</taxon>
    </lineage>
</organism>
<reference evidence="1 2" key="1">
    <citation type="journal article" date="2018" name="Environ. Microbiol.">
        <title>Novel energy conservation strategies and behaviour of Pelotomaculum schinkii driving syntrophic propionate catabolism.</title>
        <authorList>
            <person name="Hidalgo-Ahumada C.A.P."/>
            <person name="Nobu M.K."/>
            <person name="Narihiro T."/>
            <person name="Tamaki H."/>
            <person name="Liu W.T."/>
            <person name="Kamagata Y."/>
            <person name="Stams A.J.M."/>
            <person name="Imachi H."/>
            <person name="Sousa D.Z."/>
        </authorList>
    </citation>
    <scope>NUCLEOTIDE SEQUENCE [LARGE SCALE GENOMIC DNA]</scope>
    <source>
        <strain evidence="1 2">HH</strain>
    </source>
</reference>
<dbReference type="Gene3D" id="3.30.2120.10">
    <property type="entry name" value="Bacillus phage protein-like"/>
    <property type="match status" value="1"/>
</dbReference>
<sequence length="132" mass="15001">MDITKIFALSNKELNILIALKVYKWIPVQGNWWMNPSEQFNCSPEKADAWMHETTGIGVSYNGKKYTGYTTIHFNPSTNIDDAYELEEHIKNLGLQNSYIKALCNIVIDETWGLIHATAKQRCQAALFAAMS</sequence>
<evidence type="ECO:0000313" key="2">
    <source>
        <dbReference type="Proteomes" id="UP000298324"/>
    </source>
</evidence>
<dbReference type="AlphaFoldDB" id="A0A4Y7R6X0"/>
<protein>
    <recommendedName>
        <fullName evidence="3">Phage ABA sandwich domain-containing protein</fullName>
    </recommendedName>
</protein>
<evidence type="ECO:0000313" key="1">
    <source>
        <dbReference type="EMBL" id="TEB04685.1"/>
    </source>
</evidence>
<comment type="caution">
    <text evidence="1">The sequence shown here is derived from an EMBL/GenBank/DDBJ whole genome shotgun (WGS) entry which is preliminary data.</text>
</comment>